<dbReference type="Proteomes" id="UP000005952">
    <property type="component" value="Chromosome"/>
</dbReference>
<dbReference type="HOGENOM" id="CLU_150668_0_0_5"/>
<protein>
    <submittedName>
        <fullName evidence="1">Uncharacterized protein</fullName>
    </submittedName>
</protein>
<reference evidence="1 2" key="1">
    <citation type="journal article" date="2013" name="Genome Announc.">
        <title>Genome sequences for three denitrifying bacterial strains isolated from a uranium- and nitrate-contaminated subsurface environment.</title>
        <authorList>
            <person name="Venkatramanan R."/>
            <person name="Prakash O."/>
            <person name="Woyke T."/>
            <person name="Chain P."/>
            <person name="Goodwin L.A."/>
            <person name="Watson D."/>
            <person name="Brooks S."/>
            <person name="Kostka J.E."/>
            <person name="Green S.J."/>
        </authorList>
    </citation>
    <scope>NUCLEOTIDE SEQUENCE [LARGE SCALE GENOMIC DNA]</scope>
    <source>
        <strain evidence="1 2">1NES1</strain>
    </source>
</reference>
<dbReference type="AlphaFoldDB" id="N0B898"/>
<evidence type="ECO:0000313" key="1">
    <source>
        <dbReference type="EMBL" id="AGK56771.1"/>
    </source>
</evidence>
<proteinExistence type="predicted"/>
<organism evidence="1 2">
    <name type="scientific">Hyphomicrobium denitrificans 1NES1</name>
    <dbReference type="NCBI Taxonomy" id="670307"/>
    <lineage>
        <taxon>Bacteria</taxon>
        <taxon>Pseudomonadati</taxon>
        <taxon>Pseudomonadota</taxon>
        <taxon>Alphaproteobacteria</taxon>
        <taxon>Hyphomicrobiales</taxon>
        <taxon>Hyphomicrobiaceae</taxon>
        <taxon>Hyphomicrobium</taxon>
    </lineage>
</organism>
<name>N0B898_9HYPH</name>
<evidence type="ECO:0000313" key="2">
    <source>
        <dbReference type="Proteomes" id="UP000005952"/>
    </source>
</evidence>
<dbReference type="EMBL" id="CP005587">
    <property type="protein sequence ID" value="AGK56771.1"/>
    <property type="molecule type" value="Genomic_DNA"/>
</dbReference>
<gene>
    <name evidence="1" type="ORF">HYPDE_25433</name>
</gene>
<accession>N0B898</accession>
<sequence>MKENGKLTKTVKSPRHVDLSLRLHRVLSSAELDCECRTKLDQALDRFSALENRRQLRNGLREARHRRNLIADQLSYLADIDEITENESDLSVFKEMALLFDEIADQADQAADVLREIETLTTQAVNSKSG</sequence>
<keyword evidence="2" id="KW-1185">Reference proteome</keyword>
<dbReference type="eggNOG" id="ENOG503361U">
    <property type="taxonomic scope" value="Bacteria"/>
</dbReference>
<dbReference type="KEGG" id="hdt:HYPDE_25433"/>